<feature type="transmembrane region" description="Helical" evidence="2">
    <location>
        <begin position="217"/>
        <end position="242"/>
    </location>
</feature>
<evidence type="ECO:0000256" key="2">
    <source>
        <dbReference type="SAM" id="Phobius"/>
    </source>
</evidence>
<dbReference type="Proteomes" id="UP000629619">
    <property type="component" value="Unassembled WGS sequence"/>
</dbReference>
<evidence type="ECO:0000313" key="4">
    <source>
        <dbReference type="Proteomes" id="UP000629619"/>
    </source>
</evidence>
<feature type="transmembrane region" description="Helical" evidence="2">
    <location>
        <begin position="150"/>
        <end position="174"/>
    </location>
</feature>
<feature type="transmembrane region" description="Helical" evidence="2">
    <location>
        <begin position="436"/>
        <end position="454"/>
    </location>
</feature>
<dbReference type="EMBL" id="BOMW01000015">
    <property type="protein sequence ID" value="GIF04036.1"/>
    <property type="molecule type" value="Genomic_DNA"/>
</dbReference>
<feature type="transmembrane region" description="Helical" evidence="2">
    <location>
        <begin position="524"/>
        <end position="544"/>
    </location>
</feature>
<feature type="transmembrane region" description="Helical" evidence="2">
    <location>
        <begin position="117"/>
        <end position="138"/>
    </location>
</feature>
<feature type="compositionally biased region" description="Pro residues" evidence="1">
    <location>
        <begin position="643"/>
        <end position="656"/>
    </location>
</feature>
<gene>
    <name evidence="3" type="ORF">Asi03nite_15740</name>
</gene>
<dbReference type="AlphaFoldDB" id="A0A919N465"/>
<feature type="region of interest" description="Disordered" evidence="1">
    <location>
        <begin position="620"/>
        <end position="656"/>
    </location>
</feature>
<evidence type="ECO:0000256" key="1">
    <source>
        <dbReference type="SAM" id="MobiDB-lite"/>
    </source>
</evidence>
<keyword evidence="2" id="KW-1133">Transmembrane helix</keyword>
<keyword evidence="2" id="KW-0472">Membrane</keyword>
<feature type="transmembrane region" description="Helical" evidence="2">
    <location>
        <begin position="75"/>
        <end position="97"/>
    </location>
</feature>
<keyword evidence="4" id="KW-1185">Reference proteome</keyword>
<feature type="transmembrane region" description="Helical" evidence="2">
    <location>
        <begin position="301"/>
        <end position="328"/>
    </location>
</feature>
<comment type="caution">
    <text evidence="3">The sequence shown here is derived from an EMBL/GenBank/DDBJ whole genome shotgun (WGS) entry which is preliminary data.</text>
</comment>
<evidence type="ECO:0000313" key="3">
    <source>
        <dbReference type="EMBL" id="GIF04036.1"/>
    </source>
</evidence>
<proteinExistence type="predicted"/>
<keyword evidence="2" id="KW-0812">Transmembrane</keyword>
<feature type="transmembrane region" description="Helical" evidence="2">
    <location>
        <begin position="377"/>
        <end position="398"/>
    </location>
</feature>
<reference evidence="3" key="1">
    <citation type="submission" date="2021-01" db="EMBL/GenBank/DDBJ databases">
        <title>Whole genome shotgun sequence of Actinoplanes siamensis NBRC 109076.</title>
        <authorList>
            <person name="Komaki H."/>
            <person name="Tamura T."/>
        </authorList>
    </citation>
    <scope>NUCLEOTIDE SEQUENCE</scope>
    <source>
        <strain evidence="3">NBRC 109076</strain>
    </source>
</reference>
<feature type="transmembrane region" description="Helical" evidence="2">
    <location>
        <begin position="404"/>
        <end position="424"/>
    </location>
</feature>
<feature type="transmembrane region" description="Helical" evidence="2">
    <location>
        <begin position="466"/>
        <end position="489"/>
    </location>
</feature>
<feature type="transmembrane region" description="Helical" evidence="2">
    <location>
        <begin position="186"/>
        <end position="210"/>
    </location>
</feature>
<feature type="transmembrane region" description="Helical" evidence="2">
    <location>
        <begin position="496"/>
        <end position="512"/>
    </location>
</feature>
<organism evidence="3 4">
    <name type="scientific">Actinoplanes siamensis</name>
    <dbReference type="NCBI Taxonomy" id="1223317"/>
    <lineage>
        <taxon>Bacteria</taxon>
        <taxon>Bacillati</taxon>
        <taxon>Actinomycetota</taxon>
        <taxon>Actinomycetes</taxon>
        <taxon>Micromonosporales</taxon>
        <taxon>Micromonosporaceae</taxon>
        <taxon>Actinoplanes</taxon>
    </lineage>
</organism>
<name>A0A919N465_9ACTN</name>
<protein>
    <submittedName>
        <fullName evidence="3">Uncharacterized protein</fullName>
    </submittedName>
</protein>
<accession>A0A919N465</accession>
<feature type="transmembrane region" description="Helical" evidence="2">
    <location>
        <begin position="598"/>
        <end position="617"/>
    </location>
</feature>
<sequence length="656" mass="66652">MRRWTGWALRAAARRWPSGVRAEMLREWQAEIAYLETEPGTAWLRLRFVLSLLASPPVRDPDGVPRGWREAAPGLGAAGALMLSGVAGMAVQRLATLFEPALRPLLGLGPEAVLDGWRGYLVPTGALALWGLLTGWLTGRRLPFGRDGRLGTWGPAVLAPVALIPAFLLLAAPALAPGLDLGAAPWLSPATIGVAALTVPVWTAVIAVLGRWGWAGVALGVAGAPAGALLAVMTGALTLGVWPARVWSAALGNDQWSDVSFLGHWVWVLTAYGWMALIHTASGRTARPRPEARRTSGTAAVLPRAALAAGAACLVLAVVAWAYVVTVLSPAMDDMSAVAPMPGGDGEIYLWVAELRWGAVLLAALGLLVARADRRGGGLSALLLAAGLLAGEAVLLRAGLTGVAWSRVALLVAAALIAGSWLIGRGPVTAATARRRVTTAAVGGAICGPLLFLQGTPAENHPFMPAGLPVTTAGLAVGGALLAAVLAVAYRRPHPVAGAVLVAAPVAVLLWYGRYLSNGVDASLSQPGVLAGGPLAVVAGLLIVRPAWSRGGKGAALGTGAALAGVPVTVLLALAGMGSSLLSSALFVLDGTSYPADGLSFLPGVATLVLPAAALLAQHGDPGRPIPQPGGPDTDGSGTVVPEEPPCSRPPVVPYG</sequence>
<feature type="transmembrane region" description="Helical" evidence="2">
    <location>
        <begin position="262"/>
        <end position="281"/>
    </location>
</feature>
<feature type="transmembrane region" description="Helical" evidence="2">
    <location>
        <begin position="556"/>
        <end position="578"/>
    </location>
</feature>
<feature type="transmembrane region" description="Helical" evidence="2">
    <location>
        <begin position="348"/>
        <end position="370"/>
    </location>
</feature>
<dbReference type="RefSeq" id="WP_203677732.1">
    <property type="nucleotide sequence ID" value="NZ_BOMW01000015.1"/>
</dbReference>